<dbReference type="AlphaFoldDB" id="A0A0G1UUV4"/>
<organism evidence="1 2">
    <name type="scientific">Candidatus Beckwithbacteria bacterium GW2011_GWB1_47_15</name>
    <dbReference type="NCBI Taxonomy" id="1618371"/>
    <lineage>
        <taxon>Bacteria</taxon>
        <taxon>Candidatus Beckwithiibacteriota</taxon>
    </lineage>
</organism>
<comment type="caution">
    <text evidence="1">The sequence shown here is derived from an EMBL/GenBank/DDBJ whole genome shotgun (WGS) entry which is preliminary data.</text>
</comment>
<proteinExistence type="predicted"/>
<name>A0A0G1UUV4_9BACT</name>
<gene>
    <name evidence="1" type="ORF">UX85_C0003G0154</name>
</gene>
<protein>
    <submittedName>
        <fullName evidence="1">Uncharacterized protein</fullName>
    </submittedName>
</protein>
<dbReference type="Proteomes" id="UP000033860">
    <property type="component" value="Unassembled WGS sequence"/>
</dbReference>
<dbReference type="EMBL" id="LCNT01000003">
    <property type="protein sequence ID" value="KKU61495.1"/>
    <property type="molecule type" value="Genomic_DNA"/>
</dbReference>
<evidence type="ECO:0000313" key="1">
    <source>
        <dbReference type="EMBL" id="KKU61495.1"/>
    </source>
</evidence>
<sequence length="255" mass="29620">MRWDKVIVHKARKLRTGGRTYSEINAQLGVNVPKSTYNFWFKDLILPESYYKRIEKLNKKNFSKAIRAAQKINREKLMARIDRLRGKNKHLVGRIDKQTGKLLLAMLYLCEGNKYPSHQALRFGSSHPAMLRLFIALLRSCFRLDENKIRGELQCRADQDTRKLQKFWSKVTGISLSRFYPARIDKRTINKPTKKRDYKGVFVVNYFDVEVQLELQLLGEYLGEEGPVAQLVERLHGMQEVSGVRAPSGPQFTST</sequence>
<reference evidence="1 2" key="1">
    <citation type="journal article" date="2015" name="Nature">
        <title>rRNA introns, odd ribosomes, and small enigmatic genomes across a large radiation of phyla.</title>
        <authorList>
            <person name="Brown C.T."/>
            <person name="Hug L.A."/>
            <person name="Thomas B.C."/>
            <person name="Sharon I."/>
            <person name="Castelle C.J."/>
            <person name="Singh A."/>
            <person name="Wilkins M.J."/>
            <person name="Williams K.H."/>
            <person name="Banfield J.F."/>
        </authorList>
    </citation>
    <scope>NUCLEOTIDE SEQUENCE [LARGE SCALE GENOMIC DNA]</scope>
</reference>
<evidence type="ECO:0000313" key="2">
    <source>
        <dbReference type="Proteomes" id="UP000033860"/>
    </source>
</evidence>
<accession>A0A0G1UUV4</accession>